<evidence type="ECO:0000259" key="8">
    <source>
        <dbReference type="Pfam" id="PF13515"/>
    </source>
</evidence>
<dbReference type="PATRIC" id="fig|908627.4.peg.5312"/>
<dbReference type="EMBL" id="AEJF01000143">
    <property type="protein sequence ID" value="KLU23687.1"/>
    <property type="molecule type" value="Genomic_DNA"/>
</dbReference>
<dbReference type="AlphaFoldDB" id="A0A0J1CSU0"/>
<comment type="caution">
    <text evidence="9">The sequence shown here is derived from an EMBL/GenBank/DDBJ whole genome shotgun (WGS) entry which is preliminary data.</text>
</comment>
<evidence type="ECO:0000313" key="10">
    <source>
        <dbReference type="Proteomes" id="UP000035963"/>
    </source>
</evidence>
<feature type="transmembrane region" description="Helical" evidence="7">
    <location>
        <begin position="454"/>
        <end position="478"/>
    </location>
</feature>
<feature type="domain" description="Integral membrane bound transporter" evidence="8">
    <location>
        <begin position="412"/>
        <end position="537"/>
    </location>
</feature>
<keyword evidence="10" id="KW-1185">Reference proteome</keyword>
<evidence type="ECO:0000256" key="6">
    <source>
        <dbReference type="ARBA" id="ARBA00043993"/>
    </source>
</evidence>
<feature type="transmembrane region" description="Helical" evidence="7">
    <location>
        <begin position="517"/>
        <end position="542"/>
    </location>
</feature>
<evidence type="ECO:0000256" key="5">
    <source>
        <dbReference type="ARBA" id="ARBA00023136"/>
    </source>
</evidence>
<evidence type="ECO:0000256" key="3">
    <source>
        <dbReference type="ARBA" id="ARBA00022692"/>
    </source>
</evidence>
<comment type="subcellular location">
    <subcellularLocation>
        <location evidence="1">Cell membrane</location>
        <topology evidence="1">Multi-pass membrane protein</topology>
    </subcellularLocation>
</comment>
<evidence type="ECO:0000313" key="9">
    <source>
        <dbReference type="EMBL" id="KLU23687.1"/>
    </source>
</evidence>
<keyword evidence="2" id="KW-1003">Cell membrane</keyword>
<keyword evidence="3 7" id="KW-0812">Transmembrane</keyword>
<keyword evidence="5 7" id="KW-0472">Membrane</keyword>
<evidence type="ECO:0000256" key="1">
    <source>
        <dbReference type="ARBA" id="ARBA00004651"/>
    </source>
</evidence>
<evidence type="ECO:0000256" key="2">
    <source>
        <dbReference type="ARBA" id="ARBA00022475"/>
    </source>
</evidence>
<feature type="transmembrane region" description="Helical" evidence="7">
    <location>
        <begin position="139"/>
        <end position="160"/>
    </location>
</feature>
<dbReference type="Proteomes" id="UP000035963">
    <property type="component" value="Unassembled WGS sequence"/>
</dbReference>
<dbReference type="GO" id="GO:0005886">
    <property type="term" value="C:plasma membrane"/>
    <property type="evidence" value="ECO:0007669"/>
    <property type="project" value="UniProtKB-SubCell"/>
</dbReference>
<accession>A0A0J1CSU0</accession>
<dbReference type="InterPro" id="IPR049453">
    <property type="entry name" value="Memb_transporter_dom"/>
</dbReference>
<feature type="transmembrane region" description="Helical" evidence="7">
    <location>
        <begin position="100"/>
        <end position="133"/>
    </location>
</feature>
<comment type="similarity">
    <text evidence="6">Belongs to the YccS/YhfK family.</text>
</comment>
<reference evidence="9 10" key="1">
    <citation type="journal article" date="2015" name="Genome Announc.">
        <title>Draft Genome Sequence of Burkholderia sp. Strain PML1(12), an Ectomycorrhizosphere-Inhabiting Bacterium with Effective Mineral-Weathering Ability.</title>
        <authorList>
            <person name="Uroz S."/>
            <person name="Oger P."/>
        </authorList>
    </citation>
    <scope>NUCLEOTIDE SEQUENCE [LARGE SCALE GENOMIC DNA]</scope>
    <source>
        <strain evidence="10">PML1(12)</strain>
    </source>
</reference>
<name>A0A0J1CSU0_9BURK</name>
<feature type="transmembrane region" description="Helical" evidence="7">
    <location>
        <begin position="490"/>
        <end position="511"/>
    </location>
</feature>
<dbReference type="PANTHER" id="PTHR30509">
    <property type="entry name" value="P-HYDROXYBENZOIC ACID EFFLUX PUMP SUBUNIT-RELATED"/>
    <property type="match status" value="1"/>
</dbReference>
<sequence length="700" mass="75573">MFRLRDIHRQSRKAAGRHTKAASGLLDSVARNRPVWMVSFAVSQADLSEGLRAAFASTAMLLLGNVLHMPEFSWAAIGAFWTCLADAAGSNRMRFASMSAFALLSTVCGGLTAYASGSGIVAAAGAIFVFSGLGALARIWGSASAQVSILAATACVVMVDRPIHSSGGNLRFLTLYLLGCLFATVLSFTVWRIHPFGASRAAMRSTYSRLADIANDGARLLKRERTGFQEWASHASRFRGQARTAIERTRRALARVPSAKTDRRDTYSALLLALGDSEQIFAYLIAVTDACERGHHRLPNPQRAARVLEAVGEVLSRLARAIADRPWEPSWQQRDRLHSLARRLEIALGESIALRFDVDFSALEPTPIQQASWRSAAVSNFKRGIETLKANASTQSIGARHAVRVAVATTVAFLTVRSLHLPFGYWATMATVLILQPSVGTSWPRSIERAAGSIVGGLLAAAIGLAVHSPIAISLVVFPLVCATMALRPVSYSLFVLFITPTFVLVADFAAPGGAEIAYAIIRLENNVFGCVIALLATFLLWPSREPARFKQRLAEAVAANFNYLAESLGRTKSDELELERLRRAAGLASNNAEEILARLRLEKLDTTDDDRTGSTALALLRRVAGTATRARSTATATTPNARLASWIQSVGKSIEASLAGGPYPRQDEAYPKEGLSLLEADAVNQVVLLRRLLREAGPI</sequence>
<evidence type="ECO:0000256" key="7">
    <source>
        <dbReference type="SAM" id="Phobius"/>
    </source>
</evidence>
<dbReference type="OrthoDB" id="138020at2"/>
<proteinExistence type="inferred from homology"/>
<organism evidence="9 10">
    <name type="scientific">Caballeronia mineralivorans PML1(12)</name>
    <dbReference type="NCBI Taxonomy" id="908627"/>
    <lineage>
        <taxon>Bacteria</taxon>
        <taxon>Pseudomonadati</taxon>
        <taxon>Pseudomonadota</taxon>
        <taxon>Betaproteobacteria</taxon>
        <taxon>Burkholderiales</taxon>
        <taxon>Burkholderiaceae</taxon>
        <taxon>Caballeronia</taxon>
    </lineage>
</organism>
<protein>
    <recommendedName>
        <fullName evidence="8">Integral membrane bound transporter domain-containing protein</fullName>
    </recommendedName>
</protein>
<dbReference type="Pfam" id="PF13515">
    <property type="entry name" value="FUSC_2"/>
    <property type="match status" value="1"/>
</dbReference>
<feature type="transmembrane region" description="Helical" evidence="7">
    <location>
        <begin position="172"/>
        <end position="191"/>
    </location>
</feature>
<dbReference type="PANTHER" id="PTHR30509:SF9">
    <property type="entry name" value="MULTIDRUG RESISTANCE PROTEIN MDTO"/>
    <property type="match status" value="1"/>
</dbReference>
<evidence type="ECO:0000256" key="4">
    <source>
        <dbReference type="ARBA" id="ARBA00022989"/>
    </source>
</evidence>
<gene>
    <name evidence="9" type="ORF">EOS_23825</name>
</gene>
<keyword evidence="4 7" id="KW-1133">Transmembrane helix</keyword>